<keyword evidence="12" id="KW-0406">Ion transport</keyword>
<evidence type="ECO:0000256" key="8">
    <source>
        <dbReference type="ARBA" id="ARBA00022795"/>
    </source>
</evidence>
<dbReference type="RefSeq" id="WP_185978518.1">
    <property type="nucleotide sequence ID" value="NZ_JACBGI020000016.1"/>
</dbReference>
<evidence type="ECO:0000256" key="11">
    <source>
        <dbReference type="ARBA" id="ARBA00022967"/>
    </source>
</evidence>
<keyword evidence="11" id="KW-1278">Translocase</keyword>
<dbReference type="InterPro" id="IPR040627">
    <property type="entry name" value="T3SS_ATPase_C"/>
</dbReference>
<keyword evidence="13" id="KW-1006">Bacterial flagellum protein export</keyword>
<dbReference type="Gene3D" id="3.40.50.12240">
    <property type="match status" value="1"/>
</dbReference>
<evidence type="ECO:0000256" key="4">
    <source>
        <dbReference type="ARBA" id="ARBA00022448"/>
    </source>
</evidence>
<keyword evidence="17" id="KW-0969">Cilium</keyword>
<dbReference type="Pfam" id="PF02874">
    <property type="entry name" value="ATP-synt_ab_N"/>
    <property type="match status" value="1"/>
</dbReference>
<dbReference type="EMBL" id="JACBGI020000016">
    <property type="protein sequence ID" value="MBF6058378.1"/>
    <property type="molecule type" value="Genomic_DNA"/>
</dbReference>
<keyword evidence="10" id="KW-0653">Protein transport</keyword>
<dbReference type="NCBIfam" id="TIGR01026">
    <property type="entry name" value="fliI_yscN"/>
    <property type="match status" value="1"/>
</dbReference>
<keyword evidence="7" id="KW-0375">Hydrogen ion transport</keyword>
<dbReference type="CDD" id="cd18117">
    <property type="entry name" value="ATP-synt_flagellum-secretory_path_III_N"/>
    <property type="match status" value="1"/>
</dbReference>
<dbReference type="Proteomes" id="UP001193680">
    <property type="component" value="Unassembled WGS sequence"/>
</dbReference>
<keyword evidence="17" id="KW-0966">Cell projection</keyword>
<evidence type="ECO:0000256" key="2">
    <source>
        <dbReference type="ARBA" id="ARBA00012473"/>
    </source>
</evidence>
<evidence type="ECO:0000256" key="7">
    <source>
        <dbReference type="ARBA" id="ARBA00022781"/>
    </source>
</evidence>
<reference evidence="17 18" key="1">
    <citation type="submission" date="2020-06" db="EMBL/GenBank/DDBJ databases">
        <authorList>
            <person name="Scott K."/>
        </authorList>
    </citation>
    <scope>NUCLEOTIDE SEQUENCE [LARGE SCALE GENOMIC DNA]</scope>
    <source>
        <strain evidence="17 18">HH1</strain>
    </source>
</reference>
<dbReference type="InterPro" id="IPR050053">
    <property type="entry name" value="ATPase_alpha/beta_chains"/>
</dbReference>
<dbReference type="CDD" id="cd01136">
    <property type="entry name" value="ATPase_flagellum-secretory_path_III"/>
    <property type="match status" value="1"/>
</dbReference>
<dbReference type="InterPro" id="IPR027417">
    <property type="entry name" value="P-loop_NTPase"/>
</dbReference>
<dbReference type="Pfam" id="PF00006">
    <property type="entry name" value="ATP-synt_ab"/>
    <property type="match status" value="1"/>
</dbReference>
<proteinExistence type="inferred from homology"/>
<evidence type="ECO:0000256" key="13">
    <source>
        <dbReference type="ARBA" id="ARBA00023225"/>
    </source>
</evidence>
<keyword evidence="8" id="KW-1005">Bacterial flagellum biogenesis</keyword>
<dbReference type="NCBIfam" id="TIGR03496">
    <property type="entry name" value="FliI_clade1"/>
    <property type="match status" value="1"/>
</dbReference>
<comment type="subcellular location">
    <subcellularLocation>
        <location evidence="1">Cytoplasm</location>
    </subcellularLocation>
</comment>
<dbReference type="InterPro" id="IPR004100">
    <property type="entry name" value="ATPase_F1/V1/A1_a/bsu_N"/>
</dbReference>
<organism evidence="17 18">
    <name type="scientific">Thiomicrorhabdus heinhorstiae</name>
    <dbReference type="NCBI Taxonomy" id="2748010"/>
    <lineage>
        <taxon>Bacteria</taxon>
        <taxon>Pseudomonadati</taxon>
        <taxon>Pseudomonadota</taxon>
        <taxon>Gammaproteobacteria</taxon>
        <taxon>Thiotrichales</taxon>
        <taxon>Piscirickettsiaceae</taxon>
        <taxon>Thiomicrorhabdus</taxon>
    </lineage>
</organism>
<evidence type="ECO:0000256" key="10">
    <source>
        <dbReference type="ARBA" id="ARBA00022927"/>
    </source>
</evidence>
<accession>A0ABS0BX61</accession>
<gene>
    <name evidence="17" type="primary">fliI</name>
    <name evidence="17" type="ORF">H8792_008495</name>
</gene>
<keyword evidence="9" id="KW-0067">ATP-binding</keyword>
<comment type="caution">
    <text evidence="17">The sequence shown here is derived from an EMBL/GenBank/DDBJ whole genome shotgun (WGS) entry which is preliminary data.</text>
</comment>
<dbReference type="SUPFAM" id="SSF52540">
    <property type="entry name" value="P-loop containing nucleoside triphosphate hydrolases"/>
    <property type="match status" value="1"/>
</dbReference>
<evidence type="ECO:0000256" key="9">
    <source>
        <dbReference type="ARBA" id="ARBA00022840"/>
    </source>
</evidence>
<name>A0ABS0BX61_9GAMM</name>
<dbReference type="Pfam" id="PF18269">
    <property type="entry name" value="T3SS_ATPase_C"/>
    <property type="match status" value="1"/>
</dbReference>
<keyword evidence="6" id="KW-0547">Nucleotide-binding</keyword>
<dbReference type="PANTHER" id="PTHR15184:SF81">
    <property type="entry name" value="FLAGELLUM-SPECIFIC ATP SYNTHASE"/>
    <property type="match status" value="1"/>
</dbReference>
<sequence length="449" mass="48297">MASNESSLLGEQLRRHFNDLNKTPLQTSSLKASGRLVRMIGMTLEAIGTYAPLGSRCQIVQPDQEPIEAEVVGFHDDRLYLMPIGDTHGLSANARVVPMDGGIKVGVGPKMLGRVIDGNGKPLDGLGTIEVEDYVSLAGERINPLGRRPITEPLDVGIKAINGLLTLGQGQRVGLMAGTGVGKSVLLGMMTRFTDADIVVVGLIGERGREVNDFVHHNLGPEGLKRSVVVATPADDPPLMRLHGAMLATAIAEYFRDKGMKVLLLMDSLTRFAQAQREIALSVGEPPASKGYPPSVFSKLPQLVERAGNSDSPTGSITAIYTVLAEGDDQSDPVVDSARGVLDGHIVLSRRIADSGRYPAIDIESSVSRVMVEIVPDEQLKTARQFKQLYSLYQQNQDLITLGAYKKGSDPNLDLAIQKYPQLNAFLAQEIREQAGVEASLQALQSAMS</sequence>
<evidence type="ECO:0000256" key="14">
    <source>
        <dbReference type="ARBA" id="ARBA00023310"/>
    </source>
</evidence>
<dbReference type="InterPro" id="IPR005714">
    <property type="entry name" value="ATPase_T3SS_FliI/YscN"/>
</dbReference>
<keyword evidence="17" id="KW-0282">Flagellum</keyword>
<evidence type="ECO:0000256" key="1">
    <source>
        <dbReference type="ARBA" id="ARBA00004496"/>
    </source>
</evidence>
<dbReference type="InterPro" id="IPR020005">
    <property type="entry name" value="FliI_clade1"/>
</dbReference>
<dbReference type="InterPro" id="IPR000194">
    <property type="entry name" value="ATPase_F1/V1/A1_a/bsu_nucl-bd"/>
</dbReference>
<keyword evidence="18" id="KW-1185">Reference proteome</keyword>
<evidence type="ECO:0000256" key="5">
    <source>
        <dbReference type="ARBA" id="ARBA00022490"/>
    </source>
</evidence>
<evidence type="ECO:0000256" key="15">
    <source>
        <dbReference type="ARBA" id="ARBA00024342"/>
    </source>
</evidence>
<comment type="similarity">
    <text evidence="15">Belongs to the ATPase alpha/beta chains family. T3SS ATPase subfamily.</text>
</comment>
<keyword evidence="4" id="KW-0813">Transport</keyword>
<dbReference type="InterPro" id="IPR003593">
    <property type="entry name" value="AAA+_ATPase"/>
</dbReference>
<evidence type="ECO:0000256" key="3">
    <source>
        <dbReference type="ARBA" id="ARBA00020580"/>
    </source>
</evidence>
<keyword evidence="14" id="KW-0066">ATP synthesis</keyword>
<dbReference type="SMART" id="SM00382">
    <property type="entry name" value="AAA"/>
    <property type="match status" value="1"/>
</dbReference>
<evidence type="ECO:0000313" key="17">
    <source>
        <dbReference type="EMBL" id="MBF6058378.1"/>
    </source>
</evidence>
<reference evidence="17 18" key="2">
    <citation type="submission" date="2020-11" db="EMBL/GenBank/DDBJ databases">
        <title>Sulfur oxidizing isolate from Hospital Hole Sinkhole.</title>
        <authorList>
            <person name="Scott K.M."/>
        </authorList>
    </citation>
    <scope>NUCLEOTIDE SEQUENCE [LARGE SCALE GENOMIC DNA]</scope>
    <source>
        <strain evidence="17 18">HH1</strain>
    </source>
</reference>
<feature type="domain" description="AAA+ ATPase" evidence="16">
    <location>
        <begin position="169"/>
        <end position="353"/>
    </location>
</feature>
<evidence type="ECO:0000313" key="18">
    <source>
        <dbReference type="Proteomes" id="UP001193680"/>
    </source>
</evidence>
<evidence type="ECO:0000259" key="16">
    <source>
        <dbReference type="SMART" id="SM00382"/>
    </source>
</evidence>
<keyword evidence="5" id="KW-0963">Cytoplasm</keyword>
<protein>
    <recommendedName>
        <fullName evidence="3">Flagellum-specific ATP synthase</fullName>
        <ecNumber evidence="2">7.1.2.2</ecNumber>
    </recommendedName>
</protein>
<dbReference type="CDD" id="cd18114">
    <property type="entry name" value="ATP-synt_flagellum-secretory_path_III_C"/>
    <property type="match status" value="1"/>
</dbReference>
<evidence type="ECO:0000256" key="6">
    <source>
        <dbReference type="ARBA" id="ARBA00022741"/>
    </source>
</evidence>
<evidence type="ECO:0000256" key="12">
    <source>
        <dbReference type="ARBA" id="ARBA00023065"/>
    </source>
</evidence>
<dbReference type="EC" id="7.1.2.2" evidence="2"/>
<dbReference type="PANTHER" id="PTHR15184">
    <property type="entry name" value="ATP SYNTHASE"/>
    <property type="match status" value="1"/>
</dbReference>